<name>A0AAN9J3J6_CROPI</name>
<evidence type="ECO:0000256" key="2">
    <source>
        <dbReference type="ARBA" id="ARBA00004714"/>
    </source>
</evidence>
<keyword evidence="6" id="KW-0456">Lyase</keyword>
<evidence type="ECO:0000256" key="6">
    <source>
        <dbReference type="ARBA" id="ARBA00023239"/>
    </source>
</evidence>
<protein>
    <recommendedName>
        <fullName evidence="4">fructose-bisphosphate aldolase</fullName>
        <ecNumber evidence="4">4.1.2.13</ecNumber>
    </recommendedName>
</protein>
<organism evidence="7 8">
    <name type="scientific">Crotalaria pallida</name>
    <name type="common">Smooth rattlebox</name>
    <name type="synonym">Crotalaria striata</name>
    <dbReference type="NCBI Taxonomy" id="3830"/>
    <lineage>
        <taxon>Eukaryota</taxon>
        <taxon>Viridiplantae</taxon>
        <taxon>Streptophyta</taxon>
        <taxon>Embryophyta</taxon>
        <taxon>Tracheophyta</taxon>
        <taxon>Spermatophyta</taxon>
        <taxon>Magnoliopsida</taxon>
        <taxon>eudicotyledons</taxon>
        <taxon>Gunneridae</taxon>
        <taxon>Pentapetalae</taxon>
        <taxon>rosids</taxon>
        <taxon>fabids</taxon>
        <taxon>Fabales</taxon>
        <taxon>Fabaceae</taxon>
        <taxon>Papilionoideae</taxon>
        <taxon>50 kb inversion clade</taxon>
        <taxon>genistoids sensu lato</taxon>
        <taxon>core genistoids</taxon>
        <taxon>Crotalarieae</taxon>
        <taxon>Crotalaria</taxon>
    </lineage>
</organism>
<comment type="pathway">
    <text evidence="2">Carbohydrate degradation; glycolysis; D-glyceraldehyde 3-phosphate and glycerone phosphate from D-glucose: step 4/4.</text>
</comment>
<evidence type="ECO:0000256" key="1">
    <source>
        <dbReference type="ARBA" id="ARBA00000441"/>
    </source>
</evidence>
<dbReference type="InterPro" id="IPR000741">
    <property type="entry name" value="FBA_I"/>
</dbReference>
<evidence type="ECO:0000313" key="8">
    <source>
        <dbReference type="Proteomes" id="UP001372338"/>
    </source>
</evidence>
<evidence type="ECO:0000256" key="3">
    <source>
        <dbReference type="ARBA" id="ARBA00010387"/>
    </source>
</evidence>
<sequence>MLSVLYIVSIPNHSSALAVKEAALGLARCAAISQVSKPFNSYSIERTFEVANKVCWAEVFLYLAENNVLFEGILLKSSMVAPGAKSKDKASPKTVSKYTLKLLHRRVRSVVPEIMILYAFSRCMVVVIMKIL</sequence>
<dbReference type="GO" id="GO:0004332">
    <property type="term" value="F:fructose-bisphosphate aldolase activity"/>
    <property type="evidence" value="ECO:0007669"/>
    <property type="project" value="UniProtKB-EC"/>
</dbReference>
<proteinExistence type="inferred from homology"/>
<dbReference type="GO" id="GO:0006096">
    <property type="term" value="P:glycolytic process"/>
    <property type="evidence" value="ECO:0007669"/>
    <property type="project" value="UniProtKB-KW"/>
</dbReference>
<comment type="catalytic activity">
    <reaction evidence="1">
        <text>beta-D-fructose 1,6-bisphosphate = D-glyceraldehyde 3-phosphate + dihydroxyacetone phosphate</text>
        <dbReference type="Rhea" id="RHEA:14729"/>
        <dbReference type="ChEBI" id="CHEBI:32966"/>
        <dbReference type="ChEBI" id="CHEBI:57642"/>
        <dbReference type="ChEBI" id="CHEBI:59776"/>
        <dbReference type="EC" id="4.1.2.13"/>
    </reaction>
</comment>
<keyword evidence="5" id="KW-0324">Glycolysis</keyword>
<dbReference type="Pfam" id="PF00274">
    <property type="entry name" value="Glycolytic"/>
    <property type="match status" value="1"/>
</dbReference>
<comment type="caution">
    <text evidence="7">The sequence shown here is derived from an EMBL/GenBank/DDBJ whole genome shotgun (WGS) entry which is preliminary data.</text>
</comment>
<accession>A0AAN9J3J6</accession>
<keyword evidence="8" id="KW-1185">Reference proteome</keyword>
<dbReference type="AlphaFoldDB" id="A0AAN9J3J6"/>
<dbReference type="EMBL" id="JAYWIO010000001">
    <property type="protein sequence ID" value="KAK7290229.1"/>
    <property type="molecule type" value="Genomic_DNA"/>
</dbReference>
<dbReference type="Gene3D" id="3.20.20.70">
    <property type="entry name" value="Aldolase class I"/>
    <property type="match status" value="1"/>
</dbReference>
<dbReference type="InterPro" id="IPR013785">
    <property type="entry name" value="Aldolase_TIM"/>
</dbReference>
<dbReference type="Proteomes" id="UP001372338">
    <property type="component" value="Unassembled WGS sequence"/>
</dbReference>
<evidence type="ECO:0000256" key="4">
    <source>
        <dbReference type="ARBA" id="ARBA00013068"/>
    </source>
</evidence>
<dbReference type="EC" id="4.1.2.13" evidence="4"/>
<evidence type="ECO:0000313" key="7">
    <source>
        <dbReference type="EMBL" id="KAK7290229.1"/>
    </source>
</evidence>
<evidence type="ECO:0000256" key="5">
    <source>
        <dbReference type="ARBA" id="ARBA00023152"/>
    </source>
</evidence>
<reference evidence="7 8" key="1">
    <citation type="submission" date="2024-01" db="EMBL/GenBank/DDBJ databases">
        <title>The genomes of 5 underutilized Papilionoideae crops provide insights into root nodulation and disease resistanc.</title>
        <authorList>
            <person name="Yuan L."/>
        </authorList>
    </citation>
    <scope>NUCLEOTIDE SEQUENCE [LARGE SCALE GENOMIC DNA]</scope>
    <source>
        <strain evidence="7">ZHUSHIDOU_FW_LH</strain>
        <tissue evidence="7">Leaf</tissue>
    </source>
</reference>
<comment type="similarity">
    <text evidence="3">Belongs to the class I fructose-bisphosphate aldolase family.</text>
</comment>
<dbReference type="PANTHER" id="PTHR11627">
    <property type="entry name" value="FRUCTOSE-BISPHOSPHATE ALDOLASE"/>
    <property type="match status" value="1"/>
</dbReference>
<dbReference type="SUPFAM" id="SSF51569">
    <property type="entry name" value="Aldolase"/>
    <property type="match status" value="1"/>
</dbReference>
<gene>
    <name evidence="7" type="ORF">RIF29_04502</name>
</gene>